<dbReference type="RefSeq" id="WP_013153761.1">
    <property type="nucleotide sequence ID" value="NC_014210.1"/>
</dbReference>
<dbReference type="EMBL" id="CP002040">
    <property type="protein sequence ID" value="ADH68154.1"/>
    <property type="molecule type" value="Genomic_DNA"/>
</dbReference>
<evidence type="ECO:0000313" key="3">
    <source>
        <dbReference type="Proteomes" id="UP000002219"/>
    </source>
</evidence>
<dbReference type="HOGENOM" id="CLU_373346_0_0_11"/>
<evidence type="ECO:0000313" key="2">
    <source>
        <dbReference type="EMBL" id="ADH68154.1"/>
    </source>
</evidence>
<dbReference type="OrthoDB" id="3655233at2"/>
<evidence type="ECO:0000256" key="1">
    <source>
        <dbReference type="SAM" id="MobiDB-lite"/>
    </source>
</evidence>
<dbReference type="eggNOG" id="ENOG50331MC">
    <property type="taxonomic scope" value="Bacteria"/>
</dbReference>
<dbReference type="STRING" id="446468.Ndas_2741"/>
<gene>
    <name evidence="2" type="ordered locus">Ndas_2741</name>
</gene>
<feature type="compositionally biased region" description="Basic and acidic residues" evidence="1">
    <location>
        <begin position="1"/>
        <end position="12"/>
    </location>
</feature>
<keyword evidence="3" id="KW-1185">Reference proteome</keyword>
<feature type="compositionally biased region" description="Low complexity" evidence="1">
    <location>
        <begin position="13"/>
        <end position="25"/>
    </location>
</feature>
<dbReference type="SUPFAM" id="SSF48371">
    <property type="entry name" value="ARM repeat"/>
    <property type="match status" value="1"/>
</dbReference>
<dbReference type="InterPro" id="IPR011989">
    <property type="entry name" value="ARM-like"/>
</dbReference>
<protein>
    <submittedName>
        <fullName evidence="2">Uncharacterized protein</fullName>
    </submittedName>
</protein>
<reference evidence="2 3" key="1">
    <citation type="journal article" date="2010" name="Stand. Genomic Sci.">
        <title>Complete genome sequence of Nocardiopsis dassonvillei type strain (IMRU 509).</title>
        <authorList>
            <person name="Sun H."/>
            <person name="Lapidus A."/>
            <person name="Nolan M."/>
            <person name="Lucas S."/>
            <person name="Del Rio T.G."/>
            <person name="Tice H."/>
            <person name="Cheng J.F."/>
            <person name="Tapia R."/>
            <person name="Han C."/>
            <person name="Goodwin L."/>
            <person name="Pitluck S."/>
            <person name="Pagani I."/>
            <person name="Ivanova N."/>
            <person name="Mavromatis K."/>
            <person name="Mikhailova N."/>
            <person name="Pati A."/>
            <person name="Chen A."/>
            <person name="Palaniappan K."/>
            <person name="Land M."/>
            <person name="Hauser L."/>
            <person name="Chang Y.J."/>
            <person name="Jeffries C.D."/>
            <person name="Djao O.D."/>
            <person name="Rohde M."/>
            <person name="Sikorski J."/>
            <person name="Goker M."/>
            <person name="Woyke T."/>
            <person name="Bristow J."/>
            <person name="Eisen J.A."/>
            <person name="Markowitz V."/>
            <person name="Hugenholtz P."/>
            <person name="Kyrpides N.C."/>
            <person name="Klenk H.P."/>
        </authorList>
    </citation>
    <scope>NUCLEOTIDE SEQUENCE [LARGE SCALE GENOMIC DNA]</scope>
    <source>
        <strain evidence="3">ATCC 23218 / DSM 43111 / CIP 107115 / JCM 7437 / KCTC 9190 / NBRC 14626 / NCTC 10488 / NRRL B-5397 / IMRU 509</strain>
    </source>
</reference>
<dbReference type="Gene3D" id="1.25.10.10">
    <property type="entry name" value="Leucine-rich Repeat Variant"/>
    <property type="match status" value="1"/>
</dbReference>
<feature type="region of interest" description="Disordered" evidence="1">
    <location>
        <begin position="1"/>
        <end position="48"/>
    </location>
</feature>
<dbReference type="KEGG" id="nda:Ndas_2741"/>
<dbReference type="Proteomes" id="UP000002219">
    <property type="component" value="Chromosome 1"/>
</dbReference>
<dbReference type="GeneID" id="91485304"/>
<sequence length="747" mass="80946">MSRTDDVRHGASSEEAVSASSSTSEDAPRSQGESRLAGDEEPLSQEDALHALRREASSREHAESARMSALTDRLLERLQGEAGGLRIGTLALFNDTVRFGGGFHTSGGPGVARSPDPASESVDLPVDRVSAHVDNFVRPPDFDRLLQILLTNRVLVLARPDGSGREAVAVNLLAEAVALLAVGRGRILQLGTGEQPGSVSWSPREKGCGLLFRTDTGPRTSDGSGMAVSIDLEWIHQVRDALQAADSYMVVVTNPPQGALLNTAAHSEAVVAEEVRADPEAIVHRWVLGEAPAPEQARRLTERLRDSGALDLLVRAPQPRTAVSLAVAVRDGQDLEALVRRLGDPSTRVHQWFDGHRAPEDVSFALAAAVLHDAPYLTVSDAAVDLYHLFTEERSAPPALRFHETLHTTHPWILLADPDDRRSSQPRVRFREPRTQQAVLAYAWNHLDGQRTSLVRWLRQLATHRDVEVQARACVATAVVAAQDLEHALHRFLNSWAGNSSPHTRRAAATVLGVVSEDPDLTDRVWDLLYTWADLPGNAVERRMAATSALVAGGPPGRRDPDAAVGVLLTALGDRESWDSLGHVAEALAALAGHDRVGHVLKAMLDWSQSQDASPLVVKSLLAFCYVAGTATRPETAHRPLALRRGKRSVACPLLLELSDQHLAAMVELWKRALARKPVQEVALDVLKGWIGHASGNPRARQAVRGVLEGVAAQGRRHRERIVYWLGQWAAGGDEGSAVAAELRRTI</sequence>
<dbReference type="InterPro" id="IPR016024">
    <property type="entry name" value="ARM-type_fold"/>
</dbReference>
<name>D7AYZ2_NOCDD</name>
<organism evidence="2 3">
    <name type="scientific">Nocardiopsis dassonvillei (strain ATCC 23218 / DSM 43111 / CIP 107115 / JCM 7437 / KCTC 9190 / NBRC 14626 / NCTC 10488 / NRRL B-5397 / IMRU 509)</name>
    <name type="common">Actinomadura dassonvillei</name>
    <dbReference type="NCBI Taxonomy" id="446468"/>
    <lineage>
        <taxon>Bacteria</taxon>
        <taxon>Bacillati</taxon>
        <taxon>Actinomycetota</taxon>
        <taxon>Actinomycetes</taxon>
        <taxon>Streptosporangiales</taxon>
        <taxon>Nocardiopsidaceae</taxon>
        <taxon>Nocardiopsis</taxon>
    </lineage>
</organism>
<accession>D7AYZ2</accession>
<dbReference type="AlphaFoldDB" id="D7AYZ2"/>
<proteinExistence type="predicted"/>